<feature type="transmembrane region" description="Helical" evidence="1">
    <location>
        <begin position="41"/>
        <end position="64"/>
    </location>
</feature>
<dbReference type="EMBL" id="ML769401">
    <property type="protein sequence ID" value="KAE9406501.1"/>
    <property type="molecule type" value="Genomic_DNA"/>
</dbReference>
<keyword evidence="1" id="KW-0472">Membrane</keyword>
<reference evidence="2" key="1">
    <citation type="journal article" date="2019" name="Environ. Microbiol.">
        <title>Fungal ecological strategies reflected in gene transcription - a case study of two litter decomposers.</title>
        <authorList>
            <person name="Barbi F."/>
            <person name="Kohler A."/>
            <person name="Barry K."/>
            <person name="Baskaran P."/>
            <person name="Daum C."/>
            <person name="Fauchery L."/>
            <person name="Ihrmark K."/>
            <person name="Kuo A."/>
            <person name="LaButti K."/>
            <person name="Lipzen A."/>
            <person name="Morin E."/>
            <person name="Grigoriev I.V."/>
            <person name="Henrissat B."/>
            <person name="Lindahl B."/>
            <person name="Martin F."/>
        </authorList>
    </citation>
    <scope>NUCLEOTIDE SEQUENCE</scope>
    <source>
        <strain evidence="2">JB14</strain>
    </source>
</reference>
<dbReference type="OrthoDB" id="5422293at2759"/>
<evidence type="ECO:0000313" key="2">
    <source>
        <dbReference type="EMBL" id="KAE9406501.1"/>
    </source>
</evidence>
<evidence type="ECO:0000313" key="3">
    <source>
        <dbReference type="Proteomes" id="UP000799118"/>
    </source>
</evidence>
<gene>
    <name evidence="2" type="ORF">BT96DRAFT_1014746</name>
</gene>
<dbReference type="Proteomes" id="UP000799118">
    <property type="component" value="Unassembled WGS sequence"/>
</dbReference>
<organism evidence="2 3">
    <name type="scientific">Gymnopus androsaceus JB14</name>
    <dbReference type="NCBI Taxonomy" id="1447944"/>
    <lineage>
        <taxon>Eukaryota</taxon>
        <taxon>Fungi</taxon>
        <taxon>Dikarya</taxon>
        <taxon>Basidiomycota</taxon>
        <taxon>Agaricomycotina</taxon>
        <taxon>Agaricomycetes</taxon>
        <taxon>Agaricomycetidae</taxon>
        <taxon>Agaricales</taxon>
        <taxon>Marasmiineae</taxon>
        <taxon>Omphalotaceae</taxon>
        <taxon>Gymnopus</taxon>
    </lineage>
</organism>
<keyword evidence="3" id="KW-1185">Reference proteome</keyword>
<accession>A0A6A4I7I0</accession>
<name>A0A6A4I7I0_9AGAR</name>
<feature type="non-terminal residue" evidence="2">
    <location>
        <position position="117"/>
    </location>
</feature>
<evidence type="ECO:0000256" key="1">
    <source>
        <dbReference type="SAM" id="Phobius"/>
    </source>
</evidence>
<keyword evidence="1" id="KW-1133">Transmembrane helix</keyword>
<proteinExistence type="predicted"/>
<protein>
    <submittedName>
        <fullName evidence="2">Uncharacterized protein</fullName>
    </submittedName>
</protein>
<sequence>MYDAICTQDEIQRDHATYIWQRLDWNLEDWSDPEDPNPEHYTILAGIMEGLIQSLNWGLGLGVYRNHRKGLMRRIQRRSRDPESLFQGLSWPSRITPFPHRIVLNKTDYSEAQMEYR</sequence>
<keyword evidence="1" id="KW-0812">Transmembrane</keyword>
<dbReference type="AlphaFoldDB" id="A0A6A4I7I0"/>